<name>A0A0C9XMT1_9AGAR</name>
<dbReference type="PANTHER" id="PTHR24388">
    <property type="entry name" value="ZINC FINGER PROTEIN"/>
    <property type="match status" value="1"/>
</dbReference>
<evidence type="ECO:0000256" key="3">
    <source>
        <dbReference type="ARBA" id="ARBA00022771"/>
    </source>
</evidence>
<dbReference type="GO" id="GO:0000981">
    <property type="term" value="F:DNA-binding transcription factor activity, RNA polymerase II-specific"/>
    <property type="evidence" value="ECO:0007669"/>
    <property type="project" value="TreeGrafter"/>
</dbReference>
<dbReference type="GO" id="GO:0008270">
    <property type="term" value="F:zinc ion binding"/>
    <property type="evidence" value="ECO:0007669"/>
    <property type="project" value="UniProtKB-KW"/>
</dbReference>
<evidence type="ECO:0000256" key="5">
    <source>
        <dbReference type="ARBA" id="ARBA00023242"/>
    </source>
</evidence>
<dbReference type="PANTHER" id="PTHR24388:SF104">
    <property type="entry name" value="AT-RICH BINDING PROTEIN-RELATED"/>
    <property type="match status" value="1"/>
</dbReference>
<dbReference type="InterPro" id="IPR013087">
    <property type="entry name" value="Znf_C2H2_type"/>
</dbReference>
<protein>
    <recommendedName>
        <fullName evidence="8">C2H2-type domain-containing protein</fullName>
    </recommendedName>
</protein>
<evidence type="ECO:0000259" key="8">
    <source>
        <dbReference type="PROSITE" id="PS50157"/>
    </source>
</evidence>
<evidence type="ECO:0000256" key="2">
    <source>
        <dbReference type="ARBA" id="ARBA00022737"/>
    </source>
</evidence>
<evidence type="ECO:0000313" key="10">
    <source>
        <dbReference type="Proteomes" id="UP000054477"/>
    </source>
</evidence>
<dbReference type="PROSITE" id="PS00028">
    <property type="entry name" value="ZINC_FINGER_C2H2_1"/>
    <property type="match status" value="1"/>
</dbReference>
<dbReference type="InterPro" id="IPR050527">
    <property type="entry name" value="Snail/Krueppel_Znf"/>
</dbReference>
<evidence type="ECO:0000256" key="4">
    <source>
        <dbReference type="ARBA" id="ARBA00022833"/>
    </source>
</evidence>
<reference evidence="10" key="2">
    <citation type="submission" date="2015-01" db="EMBL/GenBank/DDBJ databases">
        <title>Evolutionary Origins and Diversification of the Mycorrhizal Mutualists.</title>
        <authorList>
            <consortium name="DOE Joint Genome Institute"/>
            <consortium name="Mycorrhizal Genomics Consortium"/>
            <person name="Kohler A."/>
            <person name="Kuo A."/>
            <person name="Nagy L.G."/>
            <person name="Floudas D."/>
            <person name="Copeland A."/>
            <person name="Barry K.W."/>
            <person name="Cichocki N."/>
            <person name="Veneault-Fourrey C."/>
            <person name="LaButti K."/>
            <person name="Lindquist E.A."/>
            <person name="Lipzen A."/>
            <person name="Lundell T."/>
            <person name="Morin E."/>
            <person name="Murat C."/>
            <person name="Riley R."/>
            <person name="Ohm R."/>
            <person name="Sun H."/>
            <person name="Tunlid A."/>
            <person name="Henrissat B."/>
            <person name="Grigoriev I.V."/>
            <person name="Hibbett D.S."/>
            <person name="Martin F."/>
        </authorList>
    </citation>
    <scope>NUCLEOTIDE SEQUENCE [LARGE SCALE GENOMIC DNA]</scope>
    <source>
        <strain evidence="10">LaAM-08-1</strain>
    </source>
</reference>
<keyword evidence="10" id="KW-1185">Reference proteome</keyword>
<proteinExistence type="predicted"/>
<gene>
    <name evidence="9" type="ORF">K443DRAFT_103299</name>
</gene>
<dbReference type="SUPFAM" id="SSF57667">
    <property type="entry name" value="beta-beta-alpha zinc fingers"/>
    <property type="match status" value="1"/>
</dbReference>
<evidence type="ECO:0000256" key="6">
    <source>
        <dbReference type="PROSITE-ProRule" id="PRU00042"/>
    </source>
</evidence>
<dbReference type="Proteomes" id="UP000054477">
    <property type="component" value="Unassembled WGS sequence"/>
</dbReference>
<organism evidence="9 10">
    <name type="scientific">Laccaria amethystina LaAM-08-1</name>
    <dbReference type="NCBI Taxonomy" id="1095629"/>
    <lineage>
        <taxon>Eukaryota</taxon>
        <taxon>Fungi</taxon>
        <taxon>Dikarya</taxon>
        <taxon>Basidiomycota</taxon>
        <taxon>Agaricomycotina</taxon>
        <taxon>Agaricomycetes</taxon>
        <taxon>Agaricomycetidae</taxon>
        <taxon>Agaricales</taxon>
        <taxon>Agaricineae</taxon>
        <taxon>Hydnangiaceae</taxon>
        <taxon>Laccaria</taxon>
    </lineage>
</organism>
<evidence type="ECO:0000256" key="1">
    <source>
        <dbReference type="ARBA" id="ARBA00022723"/>
    </source>
</evidence>
<keyword evidence="3 6" id="KW-0863">Zinc-finger</keyword>
<dbReference type="Pfam" id="PF00096">
    <property type="entry name" value="zf-C2H2"/>
    <property type="match status" value="2"/>
</dbReference>
<accession>A0A0C9XMT1</accession>
<dbReference type="OrthoDB" id="3437960at2759"/>
<feature type="compositionally biased region" description="Polar residues" evidence="7">
    <location>
        <begin position="80"/>
        <end position="89"/>
    </location>
</feature>
<keyword evidence="4" id="KW-0862">Zinc</keyword>
<reference evidence="9 10" key="1">
    <citation type="submission" date="2014-04" db="EMBL/GenBank/DDBJ databases">
        <authorList>
            <consortium name="DOE Joint Genome Institute"/>
            <person name="Kuo A."/>
            <person name="Kohler A."/>
            <person name="Nagy L.G."/>
            <person name="Floudas D."/>
            <person name="Copeland A."/>
            <person name="Barry K.W."/>
            <person name="Cichocki N."/>
            <person name="Veneault-Fourrey C."/>
            <person name="LaButti K."/>
            <person name="Lindquist E.A."/>
            <person name="Lipzen A."/>
            <person name="Lundell T."/>
            <person name="Morin E."/>
            <person name="Murat C."/>
            <person name="Sun H."/>
            <person name="Tunlid A."/>
            <person name="Henrissat B."/>
            <person name="Grigoriev I.V."/>
            <person name="Hibbett D.S."/>
            <person name="Martin F."/>
            <person name="Nordberg H.P."/>
            <person name="Cantor M.N."/>
            <person name="Hua S.X."/>
        </authorList>
    </citation>
    <scope>NUCLEOTIDE SEQUENCE [LARGE SCALE GENOMIC DNA]</scope>
    <source>
        <strain evidence="9 10">LaAM-08-1</strain>
    </source>
</reference>
<feature type="region of interest" description="Disordered" evidence="7">
    <location>
        <begin position="73"/>
        <end position="95"/>
    </location>
</feature>
<dbReference type="Gene3D" id="3.30.160.60">
    <property type="entry name" value="Classic Zinc Finger"/>
    <property type="match status" value="1"/>
</dbReference>
<sequence>MPPPDFAALEIGTSERPVVASPQYQHLLAIHTPFHFMPDLLSEFGEDDMTNAIGLPGQPPLLPSPTVYRVGAARPPPQPVVTSPRQVSAANRRRTNPSPGRFVCGLCPRDFTAKHNLQNHINSHLKKKDHKCGSCGKSFATRSSLNRHSKKCRVGVEQILGLRLHKNIRTLGL</sequence>
<dbReference type="HOGENOM" id="CLU_1547840_0_0_1"/>
<dbReference type="EMBL" id="KN838660">
    <property type="protein sequence ID" value="KIJ98846.1"/>
    <property type="molecule type" value="Genomic_DNA"/>
</dbReference>
<keyword evidence="1" id="KW-0479">Metal-binding</keyword>
<dbReference type="InterPro" id="IPR036236">
    <property type="entry name" value="Znf_C2H2_sf"/>
</dbReference>
<feature type="domain" description="C2H2-type" evidence="8">
    <location>
        <begin position="102"/>
        <end position="129"/>
    </location>
</feature>
<dbReference type="GO" id="GO:0000978">
    <property type="term" value="F:RNA polymerase II cis-regulatory region sequence-specific DNA binding"/>
    <property type="evidence" value="ECO:0007669"/>
    <property type="project" value="TreeGrafter"/>
</dbReference>
<dbReference type="AlphaFoldDB" id="A0A0C9XMT1"/>
<keyword evidence="5" id="KW-0539">Nucleus</keyword>
<feature type="domain" description="C2H2-type" evidence="8">
    <location>
        <begin position="130"/>
        <end position="158"/>
    </location>
</feature>
<dbReference type="SMART" id="SM00355">
    <property type="entry name" value="ZnF_C2H2"/>
    <property type="match status" value="2"/>
</dbReference>
<dbReference type="PROSITE" id="PS50157">
    <property type="entry name" value="ZINC_FINGER_C2H2_2"/>
    <property type="match status" value="2"/>
</dbReference>
<evidence type="ECO:0000313" key="9">
    <source>
        <dbReference type="EMBL" id="KIJ98846.1"/>
    </source>
</evidence>
<evidence type="ECO:0000256" key="7">
    <source>
        <dbReference type="SAM" id="MobiDB-lite"/>
    </source>
</evidence>
<keyword evidence="2" id="KW-0677">Repeat</keyword>
<dbReference type="STRING" id="1095629.A0A0C9XMT1"/>